<proteinExistence type="predicted"/>
<dbReference type="OrthoDB" id="2397191at2759"/>
<evidence type="ECO:0000256" key="2">
    <source>
        <dbReference type="SAM" id="Phobius"/>
    </source>
</evidence>
<evidence type="ECO:0000313" key="4">
    <source>
        <dbReference type="Proteomes" id="UP000789405"/>
    </source>
</evidence>
<dbReference type="AlphaFoldDB" id="A0A9N9FXP2"/>
<protein>
    <submittedName>
        <fullName evidence="3">17404_t:CDS:1</fullName>
    </submittedName>
</protein>
<name>A0A9N9FXP2_9GLOM</name>
<dbReference type="EMBL" id="CAJVPY010002562">
    <property type="protein sequence ID" value="CAG8564791.1"/>
    <property type="molecule type" value="Genomic_DNA"/>
</dbReference>
<keyword evidence="2" id="KW-0472">Membrane</keyword>
<gene>
    <name evidence="3" type="ORF">DERYTH_LOCUS5913</name>
</gene>
<keyword evidence="2" id="KW-1133">Transmembrane helix</keyword>
<feature type="transmembrane region" description="Helical" evidence="2">
    <location>
        <begin position="315"/>
        <end position="334"/>
    </location>
</feature>
<feature type="transmembrane region" description="Helical" evidence="2">
    <location>
        <begin position="96"/>
        <end position="115"/>
    </location>
</feature>
<keyword evidence="2" id="KW-0812">Transmembrane</keyword>
<dbReference type="Proteomes" id="UP000789405">
    <property type="component" value="Unassembled WGS sequence"/>
</dbReference>
<keyword evidence="4" id="KW-1185">Reference proteome</keyword>
<accession>A0A9N9FXP2</accession>
<feature type="compositionally biased region" description="Basic and acidic residues" evidence="1">
    <location>
        <begin position="1"/>
        <end position="24"/>
    </location>
</feature>
<reference evidence="3" key="1">
    <citation type="submission" date="2021-06" db="EMBL/GenBank/DDBJ databases">
        <authorList>
            <person name="Kallberg Y."/>
            <person name="Tangrot J."/>
            <person name="Rosling A."/>
        </authorList>
    </citation>
    <scope>NUCLEOTIDE SEQUENCE</scope>
    <source>
        <strain evidence="3">MA453B</strain>
    </source>
</reference>
<sequence length="446" mass="51922">MHTAPEEHAPEGHAPEGHAPEGHAHNSSVSAVERSLIFSIIENILLIIYRVFMNILIFIIHVVSYITHELLQSPGITTSPYYLSASILVDEKYEPVFKFLLVELSPVITILYPIISYMLPYDILKSFDDDLAITILSPVILHIKKPEYHYQGITDSMASIVNSSYKLFHTHYYGVTEEEEKKIVESPMFRKMKYEIELDEDFVHSIDISSMIPETLMNTYQRYAEPEEMDRSLMRNSRSGEAIEEIVTSYEKHPVHRKHPISKRSITIQSPSTYRLVRENSIVKKASVKISKNDLLMTIQETTLLKPNNFEPWRLIYAFIVFPLYIITVIPLNFILYSSLAISTVYLLGQQWLAECIMIQNPIRRRQRERYYKLRIVGLTTFFGMMLCISPIVLFFMGFKTVYIAITESIENCIYFSFKMAVGYSPKEHHHHKDESYVKHNKMDKK</sequence>
<feature type="region of interest" description="Disordered" evidence="1">
    <location>
        <begin position="1"/>
        <end position="25"/>
    </location>
</feature>
<comment type="caution">
    <text evidence="3">The sequence shown here is derived from an EMBL/GenBank/DDBJ whole genome shotgun (WGS) entry which is preliminary data.</text>
</comment>
<evidence type="ECO:0000256" key="1">
    <source>
        <dbReference type="SAM" id="MobiDB-lite"/>
    </source>
</evidence>
<evidence type="ECO:0000313" key="3">
    <source>
        <dbReference type="EMBL" id="CAG8564791.1"/>
    </source>
</evidence>
<organism evidence="3 4">
    <name type="scientific">Dentiscutata erythropus</name>
    <dbReference type="NCBI Taxonomy" id="1348616"/>
    <lineage>
        <taxon>Eukaryota</taxon>
        <taxon>Fungi</taxon>
        <taxon>Fungi incertae sedis</taxon>
        <taxon>Mucoromycota</taxon>
        <taxon>Glomeromycotina</taxon>
        <taxon>Glomeromycetes</taxon>
        <taxon>Diversisporales</taxon>
        <taxon>Gigasporaceae</taxon>
        <taxon>Dentiscutata</taxon>
    </lineage>
</organism>
<feature type="transmembrane region" description="Helical" evidence="2">
    <location>
        <begin position="44"/>
        <end position="66"/>
    </location>
</feature>
<feature type="transmembrane region" description="Helical" evidence="2">
    <location>
        <begin position="379"/>
        <end position="399"/>
    </location>
</feature>